<dbReference type="Proteomes" id="UP000247498">
    <property type="component" value="Unassembled WGS sequence"/>
</dbReference>
<accession>A0A2V0NWF2</accession>
<protein>
    <submittedName>
        <fullName evidence="2">Uncharacterized protein</fullName>
    </submittedName>
</protein>
<dbReference type="AlphaFoldDB" id="A0A2V0NWF2"/>
<gene>
    <name evidence="2" type="ORF">Rsub_03867</name>
</gene>
<evidence type="ECO:0000313" key="3">
    <source>
        <dbReference type="Proteomes" id="UP000247498"/>
    </source>
</evidence>
<keyword evidence="3" id="KW-1185">Reference proteome</keyword>
<evidence type="ECO:0000313" key="2">
    <source>
        <dbReference type="EMBL" id="GBF91012.1"/>
    </source>
</evidence>
<name>A0A2V0NWF2_9CHLO</name>
<comment type="caution">
    <text evidence="2">The sequence shown here is derived from an EMBL/GenBank/DDBJ whole genome shotgun (WGS) entry which is preliminary data.</text>
</comment>
<proteinExistence type="predicted"/>
<dbReference type="OrthoDB" id="10617234at2759"/>
<organism evidence="2 3">
    <name type="scientific">Raphidocelis subcapitata</name>
    <dbReference type="NCBI Taxonomy" id="307507"/>
    <lineage>
        <taxon>Eukaryota</taxon>
        <taxon>Viridiplantae</taxon>
        <taxon>Chlorophyta</taxon>
        <taxon>core chlorophytes</taxon>
        <taxon>Chlorophyceae</taxon>
        <taxon>CS clade</taxon>
        <taxon>Sphaeropleales</taxon>
        <taxon>Selenastraceae</taxon>
        <taxon>Raphidocelis</taxon>
    </lineage>
</organism>
<sequence>MAEDDTALDARAGSADFGALLDRKRFAAADRAADTILKRRAARKAAEDAARSRIAAQAAADRAAAAAARDGARAAAAELEAAARRSGHEADVVGMEAAVQGELDRPGGPGAGRTAAPEPDALEAVILPARAPPQVDAAALPPVRRALQANPHMTAWEALRMLLSHRAALPWPPDEPTARAAFSLACHCADAGAARDAAAALLRWCGAPALAAAECGLCLDALDLEGPPPPPAAPWLPGAQDFLEALHAMGCSKPAPQGGRGGGAAAAAAGAEGAGGLAYRDGNLHLLLQLLAALCRLSAAGRLPGVQLPEGRGRELAAALLHLHLDPRARAAALPQLQEALAALLDAFGETEWGRVLPDLAARIAAPIGPTHRAALGVLCELPACGRSGRGAALRRAAALQLLRRIVGKEAEGARGGSGGGARGGGCAVSALDAVEALGRSDKDLAALLQRLTPAAAAAAGGSKRQRGGGGGGRGEQQKCGGATDFWALQSAVEAADLVLWTFVDRAEGSSLDERIASLFLSHLSTLTRLLKSQVAAHHLRTRLAELQNVYDPNFMEQLPTHGA</sequence>
<dbReference type="InParanoid" id="A0A2V0NWF2"/>
<feature type="region of interest" description="Disordered" evidence="1">
    <location>
        <begin position="459"/>
        <end position="478"/>
    </location>
</feature>
<reference evidence="2 3" key="1">
    <citation type="journal article" date="2018" name="Sci. Rep.">
        <title>Raphidocelis subcapitata (=Pseudokirchneriella subcapitata) provides an insight into genome evolution and environmental adaptations in the Sphaeropleales.</title>
        <authorList>
            <person name="Suzuki S."/>
            <person name="Yamaguchi H."/>
            <person name="Nakajima N."/>
            <person name="Kawachi M."/>
        </authorList>
    </citation>
    <scope>NUCLEOTIDE SEQUENCE [LARGE SCALE GENOMIC DNA]</scope>
    <source>
        <strain evidence="2 3">NIES-35</strain>
    </source>
</reference>
<evidence type="ECO:0000256" key="1">
    <source>
        <dbReference type="SAM" id="MobiDB-lite"/>
    </source>
</evidence>
<dbReference type="EMBL" id="BDRX01000021">
    <property type="protein sequence ID" value="GBF91012.1"/>
    <property type="molecule type" value="Genomic_DNA"/>
</dbReference>